<dbReference type="AlphaFoldDB" id="A0AAJ7WIB1"/>
<protein>
    <submittedName>
        <fullName evidence="4">Protein RRP5 homolog</fullName>
    </submittedName>
</protein>
<dbReference type="GO" id="GO:0003723">
    <property type="term" value="F:RNA binding"/>
    <property type="evidence" value="ECO:0007669"/>
    <property type="project" value="TreeGrafter"/>
</dbReference>
<dbReference type="SUPFAM" id="SSF50249">
    <property type="entry name" value="Nucleic acid-binding proteins"/>
    <property type="match status" value="4"/>
</dbReference>
<gene>
    <name evidence="4" type="primary">LOC100899510</name>
</gene>
<name>A0AAJ7WIB1_9ACAR</name>
<feature type="region of interest" description="Disordered" evidence="1">
    <location>
        <begin position="1"/>
        <end position="30"/>
    </location>
</feature>
<dbReference type="PANTHER" id="PTHR23270:SF10">
    <property type="entry name" value="PROTEIN RRP5 HOMOLOG"/>
    <property type="match status" value="1"/>
</dbReference>
<dbReference type="InterPro" id="IPR045209">
    <property type="entry name" value="Rrp5"/>
</dbReference>
<dbReference type="RefSeq" id="XP_028967892.1">
    <property type="nucleotide sequence ID" value="XM_029112059.1"/>
</dbReference>
<dbReference type="InterPro" id="IPR003029">
    <property type="entry name" value="S1_domain"/>
</dbReference>
<dbReference type="Proteomes" id="UP000694867">
    <property type="component" value="Unplaced"/>
</dbReference>
<feature type="domain" description="S1 motif" evidence="2">
    <location>
        <begin position="347"/>
        <end position="422"/>
    </location>
</feature>
<reference evidence="4" key="1">
    <citation type="submission" date="2025-08" db="UniProtKB">
        <authorList>
            <consortium name="RefSeq"/>
        </authorList>
    </citation>
    <scope>IDENTIFICATION</scope>
</reference>
<proteinExistence type="predicted"/>
<organism evidence="3 4">
    <name type="scientific">Galendromus occidentalis</name>
    <name type="common">western predatory mite</name>
    <dbReference type="NCBI Taxonomy" id="34638"/>
    <lineage>
        <taxon>Eukaryota</taxon>
        <taxon>Metazoa</taxon>
        <taxon>Ecdysozoa</taxon>
        <taxon>Arthropoda</taxon>
        <taxon>Chelicerata</taxon>
        <taxon>Arachnida</taxon>
        <taxon>Acari</taxon>
        <taxon>Parasitiformes</taxon>
        <taxon>Mesostigmata</taxon>
        <taxon>Gamasina</taxon>
        <taxon>Phytoseioidea</taxon>
        <taxon>Phytoseiidae</taxon>
        <taxon>Typhlodrominae</taxon>
        <taxon>Galendromus</taxon>
    </lineage>
</organism>
<dbReference type="GeneID" id="100899510"/>
<dbReference type="GO" id="GO:0032040">
    <property type="term" value="C:small-subunit processome"/>
    <property type="evidence" value="ECO:0007669"/>
    <property type="project" value="TreeGrafter"/>
</dbReference>
<dbReference type="PANTHER" id="PTHR23270">
    <property type="entry name" value="PROGRAMMED CELL DEATH PROTEIN 11 PRE-RRNA PROCESSING PROTEIN RRP5"/>
    <property type="match status" value="1"/>
</dbReference>
<accession>A0AAJ7WIB1</accession>
<dbReference type="PROSITE" id="PS50126">
    <property type="entry name" value="S1"/>
    <property type="match status" value="3"/>
</dbReference>
<feature type="compositionally biased region" description="Basic and acidic residues" evidence="1">
    <location>
        <begin position="18"/>
        <end position="30"/>
    </location>
</feature>
<feature type="domain" description="S1 motif" evidence="2">
    <location>
        <begin position="532"/>
        <end position="600"/>
    </location>
</feature>
<feature type="compositionally biased region" description="Acidic residues" evidence="1">
    <location>
        <begin position="1046"/>
        <end position="1096"/>
    </location>
</feature>
<evidence type="ECO:0000256" key="1">
    <source>
        <dbReference type="SAM" id="MobiDB-lite"/>
    </source>
</evidence>
<dbReference type="Pfam" id="PF00575">
    <property type="entry name" value="S1"/>
    <property type="match status" value="1"/>
</dbReference>
<sequence length="1096" mass="120948">MSREEQYFPRGKIASSDTRQEKLPKRKDTEDLFKVLSSTKKKKTKKNKSISNAEELQENEDVIIEPLTHKSIQEGMVLLGAVHYVQENSLRIALPGCVAQLPLNQLSHPYNDLVQRWRAESSAVKRRGLGQKAQPEKLMRLDAMYKVGHIIKVVVLSKNSGNINLSALCNHVNGGITRETLRDGMILQAAVASVEDYGYSIELGIDGLASAFVSADNFTEVMYVGQIFLVRVSKSHGGRLKFVPHHFEEVAKDNDWNLNNVTPGLVAEGTVLQSDENGVCLALFDGSVTACVEPRQCLRGAAVSINDKVRVILMYTHPILNTVYCSMRIPPVHPADPFKEFHGLSLGQLVKKAVVVQVTSSFVKLDIPIKNSRHTVCAIAAKPNVSDDEAADPSDVFSVGQIAPCRVIGMSLFEGELYVSLRHSVVIEGCYYTEHELYVGRILPAKVKYTNDCGIVFEICPGTIAFCDFTEASPILNKSNVAEKYPPGKPVQVAIRYINGKHYPPRYFVTCNKQLIKSKHGIIDRYDEGNVGKISDGIVLLTERRGLLLGFYNKVRGWVPEEQLPHSASRPDEVFRKGQVLSAKVLNVTPEASRMTLSLRCVDSKESTGQTDDVGAGISTDRRYIFEGKTHLEALVVDKEGTCLKIVVEGFGKSSLPAEHLSDFPDLSKSLLERINIGDRLDELAVFGSSEGTTIFSMKPLVAQVLASCGSEAMKITEGAILPALVKKVTGRGVMVSLPNNLSARLLIRDLSDSFIPKDQVNVSEGSTLICKLTSASEPFTATCRKSAVNIRSDTCYSESLSKSLKKLLSYDVDDNIGRVIKVTPQRVDVGILCDYRGQRAIANSTLTTEGQLVNEQPTNAIILGYRFNEGRRDYVVTIDRDVVYKYLQAVRQSKKTTASTHVKSKMEVLLLDILEDYAVAIAKDGRLLLLTLGSHPNDVRRSDWCSENGSTNLPKFIKVCIYEMVSGSVGIGIFCRSDSLSTIDTHTVTELGEQLPRFDDFLVSSSPESGRRTAEAMIQEFLLESQDESDAEVNGTIRMRQPGSLDDEEGSSEENEADEEDDDDDDDDEDMNSNDFDSEESVLADSDEEEEQSPP</sequence>
<dbReference type="Gene3D" id="2.40.50.140">
    <property type="entry name" value="Nucleic acid-binding proteins"/>
    <property type="match status" value="3"/>
</dbReference>
<dbReference type="SMART" id="SM00316">
    <property type="entry name" value="S1"/>
    <property type="match status" value="6"/>
</dbReference>
<evidence type="ECO:0000313" key="4">
    <source>
        <dbReference type="RefSeq" id="XP_028967892.1"/>
    </source>
</evidence>
<dbReference type="KEGG" id="goe:100899510"/>
<feature type="domain" description="S1 motif" evidence="2">
    <location>
        <begin position="719"/>
        <end position="792"/>
    </location>
</feature>
<evidence type="ECO:0000313" key="3">
    <source>
        <dbReference type="Proteomes" id="UP000694867"/>
    </source>
</evidence>
<keyword evidence="3" id="KW-1185">Reference proteome</keyword>
<evidence type="ECO:0000259" key="2">
    <source>
        <dbReference type="PROSITE" id="PS50126"/>
    </source>
</evidence>
<dbReference type="GO" id="GO:0006364">
    <property type="term" value="P:rRNA processing"/>
    <property type="evidence" value="ECO:0007669"/>
    <property type="project" value="InterPro"/>
</dbReference>
<dbReference type="InterPro" id="IPR012340">
    <property type="entry name" value="NA-bd_OB-fold"/>
</dbReference>
<feature type="region of interest" description="Disordered" evidence="1">
    <location>
        <begin position="1024"/>
        <end position="1096"/>
    </location>
</feature>